<comment type="caution">
    <text evidence="10">The sequence shown here is derived from an EMBL/GenBank/DDBJ whole genome shotgun (WGS) entry which is preliminary data.</text>
</comment>
<dbReference type="InterPro" id="IPR024990">
    <property type="entry name" value="Apc1"/>
</dbReference>
<dbReference type="GO" id="GO:0031145">
    <property type="term" value="P:anaphase-promoting complex-dependent catabolic process"/>
    <property type="evidence" value="ECO:0007669"/>
    <property type="project" value="TreeGrafter"/>
</dbReference>
<reference evidence="10 11" key="1">
    <citation type="submission" date="2024-05" db="EMBL/GenBank/DDBJ databases">
        <authorList>
            <person name="Wallberg A."/>
        </authorList>
    </citation>
    <scope>NUCLEOTIDE SEQUENCE [LARGE SCALE GENOMIC DNA]</scope>
</reference>
<feature type="compositionally biased region" description="Polar residues" evidence="6">
    <location>
        <begin position="291"/>
        <end position="306"/>
    </location>
</feature>
<sequence length="1996" mass="220567">MISCGDAQEYVPFGREYMPHHPGEVGLPSPHCPSLNPISAYSNALHQLDNVPCDVPKDWWTIRESKDGLTEEELYSCGPTVVWSRGQGYSRQVIKCLTCDSPVQQVLFATFYTYPDQPALLGEPIPDEPTGETINSICIIESDCLSIFTEDGDDYSIALPFPVHKVWPCKYGILLERRVSASKESSPKAETDRLPTLYSLLHPLDEINPLLYKEGANNSLQASYVSDLSQEVVFTSHKPSIALLYNSQHRVHTLWKIRRAKQEENTIVLANSHSCTNSIILPNVSTTPSRLSSHHGSLSQTQSPYSFMSPGPLSRTPTTSRMWMSAFTSGAPGTPPNLLQTPKQHMATLSRNQSPSIFGGQHLRLGISPSPARSPCPLTPRSPFHSHSNFNETVLEPEPLVPDVCLDHLWTDNSSTRASKAFLTEDHVGQRYLCLLLSQSGMLRLIKYEYTNDNSGIILGTISSIPAKDATAITSLKMTLVVDGSNSLSLYSGVVHVCRVHLSGLPSFNTSLFKDFSSLNISSRIQSPATTPMRRSSLITSSRPSSALDAKFDVGLSPVASERGQLPDGSYIEDPSLPLSSAIHSLQDATEQRVTLEHATGNYYRVTLPEMSSSPLVKLSLTALKYILPRDVALQLLNKWYSTRNAPGAGDFSPNGEWMMFSMMLLAMMGYDTDKLALLICPMEASEGSCSPMVATKKFRAAESGSDNDWEYMLSSSLHVAAGNTLSEVLGLQRVGVLQREQQPNIATLNTSAPLYSSFPAILFTLHMVYEELKLNTLHWEQCSLMVTCLDQLAADLRADSYLHHYWRDFPTLCPLYGPPVQLSEDQLSKMTFPGYFTTQPPNVMAHLHNIMNMEDLSPFPYIPDVCKTTKNIILLYSVAAADCDITDIPVERFLRRISPSGKKQQPCSTNTSLTGLPIHPPFRSPNSPSIQEKIVLLTNQLGLTVRDIDLLAPGVSLLLMNAQHMCRMNPPQDWPPSAYHLIRRPDLVAHREEASQINNNSSKGIKVRNSRQLDTTPEVKKTSASGKEESDGMDSIDTDMLALRWPLDQRITEVRRMLISSQPVTINISQRAEVSDHDFLEEQERHLFALCIRTMALPLARGMFTLFTSSPVITETLPLPRLNLSGRAPPRGTAVDLSNIEVPPNMDMWPHFHNGVAAGLKITSNCGEIDSTWIVYNKPKGSTESPTEHAGFLMALGLNGHLSNLAIVNMHDYLARGHEMTCVGLLLGISTAKRGTMDLQTTKLLSVHLECLLPPTSTELDVPHTVQVAAIMGVGLVYQDTAHRHMAEVLLQEIGRPPGPEMENSNDRESYSLAAGLALGLVMFGRGGEAVGFTDLNIAGELYHYIEGGHKKPLFGVHKDKYKSPSYQIKEGERVNIDVTSPGATLALGMIYFRSHNKAIAEWMVAPNTPYLLDQVRPDFLVLRTIALGLIMWDDVMPNSKWVESHVPSTVLQHVHRGGNQSTPGIDYESMHQAYYNILAGACMVLGLKFAGSANSEAFQVLWKYTRMFTNFTKRSVAELAGKSTIETCLNIILLSLSMVMAGTGDLEVLRIIRYLRSRVGPANSSVGYGSHLAIHMALGFLFLGGGRFSLSTSNMAIAALLIACFPKFPTHSNDNRYHLQALRHLYVLAAEPRLLVPVDVDSGHLCRANVLVKFKDTDQYKCESYETMAPMMLPELSKLAEVIVEGDATNHHYWAVRFTENSKAWSVLESLLRSDEGIAVKLKDGRYPYGEAPSGFQVQLAHYLTSDKSARWTMNSSLLEEVSGCSSELVKAMVGGSLEKSQISSSSSLVKEDTFAQVLATIIYEYLSAGKPQTISNWLAALQGVKRVTVLNQRAGLLLWQVKLIARASHFLHRLCPQTETICSVTSQLFNDSPTAVQPMDEGDEQPKDHQIARPLVSPEQALSLHQRLIMLTDAWFEEVSEEIVSYLQGDKDRPYSAKCAFSLVMSDLPVPHNMPDVQSLAEDPISLIMELRKYGLSDKAIGAISKTLFCMPG</sequence>
<evidence type="ECO:0000256" key="1">
    <source>
        <dbReference type="ARBA" id="ARBA00010547"/>
    </source>
</evidence>
<dbReference type="PANTHER" id="PTHR12827:SF3">
    <property type="entry name" value="ANAPHASE-PROMOTING COMPLEX SUBUNIT 1"/>
    <property type="match status" value="1"/>
</dbReference>
<dbReference type="Pfam" id="PF12859">
    <property type="entry name" value="ANAPC1"/>
    <property type="match status" value="1"/>
</dbReference>
<dbReference type="EMBL" id="CAXKWB010029753">
    <property type="protein sequence ID" value="CAL4136333.1"/>
    <property type="molecule type" value="Genomic_DNA"/>
</dbReference>
<dbReference type="Pfam" id="PF20518">
    <property type="entry name" value="Apc1_MidN"/>
    <property type="match status" value="1"/>
</dbReference>
<keyword evidence="3" id="KW-0677">Repeat</keyword>
<evidence type="ECO:0000256" key="3">
    <source>
        <dbReference type="ARBA" id="ARBA00022737"/>
    </source>
</evidence>
<accession>A0AAV2RRG3</accession>
<dbReference type="InterPro" id="IPR048971">
    <property type="entry name" value="Apc1_3rd"/>
</dbReference>
<evidence type="ECO:0000256" key="2">
    <source>
        <dbReference type="ARBA" id="ARBA00022618"/>
    </source>
</evidence>
<keyword evidence="11" id="KW-1185">Reference proteome</keyword>
<feature type="domain" description="Anaphase-promoting complex subunit 1 beta-sandwich" evidence="9">
    <location>
        <begin position="1635"/>
        <end position="1724"/>
    </location>
</feature>
<dbReference type="GO" id="GO:0005680">
    <property type="term" value="C:anaphase-promoting complex"/>
    <property type="evidence" value="ECO:0007669"/>
    <property type="project" value="InterPro"/>
</dbReference>
<keyword evidence="5" id="KW-0131">Cell cycle</keyword>
<comment type="similarity">
    <text evidence="1">Belongs to the APC1 family.</text>
</comment>
<keyword evidence="4" id="KW-0498">Mitosis</keyword>
<evidence type="ECO:0000313" key="10">
    <source>
        <dbReference type="EMBL" id="CAL4136333.1"/>
    </source>
</evidence>
<evidence type="ECO:0000259" key="7">
    <source>
        <dbReference type="Pfam" id="PF12859"/>
    </source>
</evidence>
<evidence type="ECO:0000313" key="11">
    <source>
        <dbReference type="Proteomes" id="UP001497623"/>
    </source>
</evidence>
<proteinExistence type="inferred from homology"/>
<gene>
    <name evidence="10" type="ORF">MNOR_LOCUS27787</name>
</gene>
<dbReference type="GO" id="GO:0051301">
    <property type="term" value="P:cell division"/>
    <property type="evidence" value="ECO:0007669"/>
    <property type="project" value="UniProtKB-KW"/>
</dbReference>
<evidence type="ECO:0000259" key="9">
    <source>
        <dbReference type="Pfam" id="PF21282"/>
    </source>
</evidence>
<evidence type="ECO:0000256" key="5">
    <source>
        <dbReference type="ARBA" id="ARBA00023306"/>
    </source>
</evidence>
<dbReference type="Proteomes" id="UP001497623">
    <property type="component" value="Unassembled WGS sequence"/>
</dbReference>
<evidence type="ECO:0008006" key="12">
    <source>
        <dbReference type="Google" id="ProtNLM"/>
    </source>
</evidence>
<dbReference type="FunFam" id="1.25.10.10:FF:000302">
    <property type="entry name" value="Anaphase-promoting complex subunit 1"/>
    <property type="match status" value="1"/>
</dbReference>
<dbReference type="InterPro" id="IPR011989">
    <property type="entry name" value="ARM-like"/>
</dbReference>
<feature type="compositionally biased region" description="Basic and acidic residues" evidence="6">
    <location>
        <begin position="1018"/>
        <end position="1031"/>
    </location>
</feature>
<dbReference type="GO" id="GO:0060090">
    <property type="term" value="F:molecular adaptor activity"/>
    <property type="evidence" value="ECO:0007669"/>
    <property type="project" value="TreeGrafter"/>
</dbReference>
<feature type="region of interest" description="Disordered" evidence="6">
    <location>
        <begin position="1009"/>
        <end position="1034"/>
    </location>
</feature>
<dbReference type="PANTHER" id="PTHR12827">
    <property type="entry name" value="MEIOTIC CHECKPOINT REGULATOR TSG24 FAMILY MEMBER"/>
    <property type="match status" value="1"/>
</dbReference>
<feature type="region of interest" description="Disordered" evidence="6">
    <location>
        <begin position="901"/>
        <end position="920"/>
    </location>
</feature>
<dbReference type="Pfam" id="PF21282">
    <property type="entry name" value="APC1_3rd"/>
    <property type="match status" value="1"/>
</dbReference>
<feature type="domain" description="Anaphase-promoting complex subunit 1 N-terminal" evidence="7">
    <location>
        <begin position="59"/>
        <end position="186"/>
    </location>
</feature>
<organism evidence="10 11">
    <name type="scientific">Meganyctiphanes norvegica</name>
    <name type="common">Northern krill</name>
    <name type="synonym">Thysanopoda norvegica</name>
    <dbReference type="NCBI Taxonomy" id="48144"/>
    <lineage>
        <taxon>Eukaryota</taxon>
        <taxon>Metazoa</taxon>
        <taxon>Ecdysozoa</taxon>
        <taxon>Arthropoda</taxon>
        <taxon>Crustacea</taxon>
        <taxon>Multicrustacea</taxon>
        <taxon>Malacostraca</taxon>
        <taxon>Eumalacostraca</taxon>
        <taxon>Eucarida</taxon>
        <taxon>Euphausiacea</taxon>
        <taxon>Euphausiidae</taxon>
        <taxon>Meganyctiphanes</taxon>
    </lineage>
</organism>
<dbReference type="InterPro" id="IPR046794">
    <property type="entry name" value="Apc1_MidN"/>
</dbReference>
<evidence type="ECO:0000256" key="4">
    <source>
        <dbReference type="ARBA" id="ARBA00022776"/>
    </source>
</evidence>
<dbReference type="InterPro" id="IPR049255">
    <property type="entry name" value="Apc1_N"/>
</dbReference>
<protein>
    <recommendedName>
        <fullName evidence="12">Anaphase-promoting complex subunit 1</fullName>
    </recommendedName>
</protein>
<keyword evidence="2" id="KW-0132">Cell division</keyword>
<feature type="compositionally biased region" description="Polar residues" evidence="6">
    <location>
        <begin position="902"/>
        <end position="915"/>
    </location>
</feature>
<feature type="domain" description="Anaphase-promoting complex subunit 1 middle" evidence="8">
    <location>
        <begin position="668"/>
        <end position="988"/>
    </location>
</feature>
<dbReference type="Gene3D" id="1.25.10.10">
    <property type="entry name" value="Leucine-rich Repeat Variant"/>
    <property type="match status" value="2"/>
</dbReference>
<name>A0AAV2RRG3_MEGNR</name>
<dbReference type="GO" id="GO:0007091">
    <property type="term" value="P:metaphase/anaphase transition of mitotic cell cycle"/>
    <property type="evidence" value="ECO:0007669"/>
    <property type="project" value="TreeGrafter"/>
</dbReference>
<evidence type="ECO:0000259" key="8">
    <source>
        <dbReference type="Pfam" id="PF20518"/>
    </source>
</evidence>
<feature type="region of interest" description="Disordered" evidence="6">
    <location>
        <begin position="291"/>
        <end position="314"/>
    </location>
</feature>
<dbReference type="GO" id="GO:0070979">
    <property type="term" value="P:protein K11-linked ubiquitination"/>
    <property type="evidence" value="ECO:0007669"/>
    <property type="project" value="TreeGrafter"/>
</dbReference>
<evidence type="ECO:0000256" key="6">
    <source>
        <dbReference type="SAM" id="MobiDB-lite"/>
    </source>
</evidence>